<reference evidence="2 3" key="1">
    <citation type="submission" date="2020-03" db="EMBL/GenBank/DDBJ databases">
        <authorList>
            <person name="Zhu W."/>
        </authorList>
    </citation>
    <scope>NUCLEOTIDE SEQUENCE [LARGE SCALE GENOMIC DNA]</scope>
    <source>
        <strain evidence="2 3">323-1</strain>
    </source>
</reference>
<dbReference type="Pfam" id="PF07566">
    <property type="entry name" value="DUF1543"/>
    <property type="match status" value="1"/>
</dbReference>
<dbReference type="Gene3D" id="3.10.20.10">
    <property type="match status" value="2"/>
</dbReference>
<organism evidence="2 3">
    <name type="scientific">Acinetobacter shaoyimingii</name>
    <dbReference type="NCBI Taxonomy" id="2715164"/>
    <lineage>
        <taxon>Bacteria</taxon>
        <taxon>Pseudomonadati</taxon>
        <taxon>Pseudomonadota</taxon>
        <taxon>Gammaproteobacteria</taxon>
        <taxon>Moraxellales</taxon>
        <taxon>Moraxellaceae</taxon>
        <taxon>Acinetobacter</taxon>
    </lineage>
</organism>
<gene>
    <name evidence="2" type="ORF">G8E00_13155</name>
</gene>
<dbReference type="AlphaFoldDB" id="A0A6G8RY93"/>
<protein>
    <submittedName>
        <fullName evidence="2">DUF1543 domain-containing protein</fullName>
    </submittedName>
</protein>
<evidence type="ECO:0000259" key="1">
    <source>
        <dbReference type="Pfam" id="PF07566"/>
    </source>
</evidence>
<feature type="domain" description="DUF1543" evidence="1">
    <location>
        <begin position="17"/>
        <end position="60"/>
    </location>
</feature>
<sequence length="170" mass="19775">MSCLFIVLLGGRHKRAKIEVHDIAIAIGENLEETYPQLKNAWFGEQAGFHIDAWAQIHGLEFDGKRYRVQFTHAQPRPNDQKLYLMNLGGYEATEFGEQHRYVLVIAESAELAKQRGKVHFAQHWQKQHVDRVVDVDDCIEIDQVQGRYIELIESDFAQNHWENSYIILS</sequence>
<keyword evidence="3" id="KW-1185">Reference proteome</keyword>
<evidence type="ECO:0000313" key="3">
    <source>
        <dbReference type="Proteomes" id="UP000502297"/>
    </source>
</evidence>
<name>A0A6G8RY93_9GAMM</name>
<accession>A0A6G8RY93</accession>
<evidence type="ECO:0000313" key="2">
    <source>
        <dbReference type="EMBL" id="QIO06820.1"/>
    </source>
</evidence>
<dbReference type="RefSeq" id="WP_166225265.1">
    <property type="nucleotide sequence ID" value="NZ_CP049801.1"/>
</dbReference>
<dbReference type="InterPro" id="IPR011440">
    <property type="entry name" value="DUF1543"/>
</dbReference>
<dbReference type="EMBL" id="CP049801">
    <property type="protein sequence ID" value="QIO06820.1"/>
    <property type="molecule type" value="Genomic_DNA"/>
</dbReference>
<proteinExistence type="predicted"/>
<dbReference type="Proteomes" id="UP000502297">
    <property type="component" value="Chromosome"/>
</dbReference>
<dbReference type="KEGG" id="asha:G8E00_13155"/>